<comment type="function">
    <text evidence="5">When phosphorylated, plays a role in filament reorganization.</text>
</comment>
<dbReference type="SMART" id="SM01391">
    <property type="entry name" value="Filament"/>
    <property type="match status" value="1"/>
</dbReference>
<dbReference type="EMBL" id="CAJRST010041110">
    <property type="protein sequence ID" value="CAG6021082.1"/>
    <property type="molecule type" value="Genomic_DNA"/>
</dbReference>
<gene>
    <name evidence="9" type="ORF">MMEN_LOCUS21303</name>
</gene>
<evidence type="ECO:0000256" key="2">
    <source>
        <dbReference type="ARBA" id="ARBA00022744"/>
    </source>
</evidence>
<dbReference type="Gene3D" id="1.20.5.170">
    <property type="match status" value="1"/>
</dbReference>
<dbReference type="GO" id="GO:0045104">
    <property type="term" value="P:intermediate filament cytoskeleton organization"/>
    <property type="evidence" value="ECO:0007669"/>
    <property type="project" value="TreeGrafter"/>
</dbReference>
<dbReference type="AlphaFoldDB" id="A0A8S4BW72"/>
<dbReference type="PRINTS" id="PR01248">
    <property type="entry name" value="TYPE1KERATIN"/>
</dbReference>
<dbReference type="FunFam" id="1.20.5.170:FF:000002">
    <property type="entry name" value="Type I keratin KA11"/>
    <property type="match status" value="1"/>
</dbReference>
<evidence type="ECO:0000256" key="4">
    <source>
        <dbReference type="ARBA" id="ARBA00023054"/>
    </source>
</evidence>
<organism evidence="9 10">
    <name type="scientific">Menidia menidia</name>
    <name type="common">Atlantic silverside</name>
    <dbReference type="NCBI Taxonomy" id="238744"/>
    <lineage>
        <taxon>Eukaryota</taxon>
        <taxon>Metazoa</taxon>
        <taxon>Chordata</taxon>
        <taxon>Craniata</taxon>
        <taxon>Vertebrata</taxon>
        <taxon>Euteleostomi</taxon>
        <taxon>Actinopterygii</taxon>
        <taxon>Neopterygii</taxon>
        <taxon>Teleostei</taxon>
        <taxon>Neoteleostei</taxon>
        <taxon>Acanthomorphata</taxon>
        <taxon>Ovalentaria</taxon>
        <taxon>Atherinomorphae</taxon>
        <taxon>Atheriniformes</taxon>
        <taxon>Atherinopsidae</taxon>
        <taxon>Menidiinae</taxon>
        <taxon>Menidia</taxon>
    </lineage>
</organism>
<evidence type="ECO:0000256" key="7">
    <source>
        <dbReference type="SAM" id="Coils"/>
    </source>
</evidence>
<dbReference type="SUPFAM" id="SSF64593">
    <property type="entry name" value="Intermediate filament protein, coiled coil region"/>
    <property type="match status" value="2"/>
</dbReference>
<sequence>MEPLIRRQSSQTLGFSGYSGVVGRPRHRESAYAHSVSGGAGGHGTRISTVTYGTRVGSGFGGSYEHQTSGTLAIGNEKIAMQHLNDRLASYLETVRNLEKANHKLEIKIREVIEKKGPLEGKDHSKYFAIITELRGKIAEMTKGNAHLAISLDNARLAADDFKLKLEYEISMRQAVEADVARLRKLLDDTNIIRMHLEGDIESLREELIHLTKTHKEASLSVDVAELMAQIAHVGVQVDVDAPKGQDLAKIMEEMRAKYERIALKNQEELKTWHETQITEVQVQVTESSTALKEATTLISETRRKHQGLDIELQSLLSMKAALEASLRDIEMRYNMEVEKYNMIILRLQEELTQIRTDIGQNTREYENLLNIKVKLEAEIAEYRRLLEGGADLMLEDAIDSKKVQTKVVTVTQTLVDGKVVSESKNVKSSENIVTS</sequence>
<dbReference type="OrthoDB" id="2441647at2759"/>
<keyword evidence="4 7" id="KW-0175">Coiled coil</keyword>
<dbReference type="Gene3D" id="1.20.5.1160">
    <property type="entry name" value="Vasodilator-stimulated phosphoprotein"/>
    <property type="match status" value="1"/>
</dbReference>
<dbReference type="Pfam" id="PF00038">
    <property type="entry name" value="Filament"/>
    <property type="match status" value="1"/>
</dbReference>
<feature type="domain" description="IF rod" evidence="8">
    <location>
        <begin position="77"/>
        <end position="394"/>
    </location>
</feature>
<dbReference type="PANTHER" id="PTHR23239">
    <property type="entry name" value="INTERMEDIATE FILAMENT"/>
    <property type="match status" value="1"/>
</dbReference>
<accession>A0A8S4BW72</accession>
<dbReference type="InterPro" id="IPR039008">
    <property type="entry name" value="IF_rod_dom"/>
</dbReference>
<comment type="caution">
    <text evidence="9">The sequence shown here is derived from an EMBL/GenBank/DDBJ whole genome shotgun (WGS) entry which is preliminary data.</text>
</comment>
<dbReference type="PROSITE" id="PS51842">
    <property type="entry name" value="IF_ROD_2"/>
    <property type="match status" value="1"/>
</dbReference>
<dbReference type="GO" id="GO:0045095">
    <property type="term" value="C:keratin filament"/>
    <property type="evidence" value="ECO:0007669"/>
    <property type="project" value="TreeGrafter"/>
</dbReference>
<reference evidence="9" key="1">
    <citation type="submission" date="2021-05" db="EMBL/GenBank/DDBJ databases">
        <authorList>
            <person name="Tigano A."/>
        </authorList>
    </citation>
    <scope>NUCLEOTIDE SEQUENCE</scope>
</reference>
<feature type="coiled-coil region" evidence="7">
    <location>
        <begin position="81"/>
        <end position="115"/>
    </location>
</feature>
<evidence type="ECO:0000313" key="10">
    <source>
        <dbReference type="Proteomes" id="UP000677803"/>
    </source>
</evidence>
<evidence type="ECO:0000256" key="5">
    <source>
        <dbReference type="ARBA" id="ARBA00037340"/>
    </source>
</evidence>
<dbReference type="GO" id="GO:0005198">
    <property type="term" value="F:structural molecule activity"/>
    <property type="evidence" value="ECO:0007669"/>
    <property type="project" value="InterPro"/>
</dbReference>
<evidence type="ECO:0000256" key="1">
    <source>
        <dbReference type="ARBA" id="ARBA00022553"/>
    </source>
</evidence>
<keyword evidence="1" id="KW-0597">Phosphoprotein</keyword>
<proteinExistence type="predicted"/>
<protein>
    <submittedName>
        <fullName evidence="9">(Atlantic silverside) hypothetical protein</fullName>
    </submittedName>
</protein>
<keyword evidence="3" id="KW-0403">Intermediate filament</keyword>
<keyword evidence="10" id="KW-1185">Reference proteome</keyword>
<dbReference type="PANTHER" id="PTHR23239:SF349">
    <property type="entry name" value="KERATIN, TYPE I CYTOSKELETAL 18"/>
    <property type="match status" value="1"/>
</dbReference>
<keyword evidence="2" id="KW-0416">Keratin</keyword>
<dbReference type="Gene3D" id="1.20.5.500">
    <property type="entry name" value="Single helix bin"/>
    <property type="match status" value="1"/>
</dbReference>
<evidence type="ECO:0000259" key="8">
    <source>
        <dbReference type="PROSITE" id="PS51842"/>
    </source>
</evidence>
<evidence type="ECO:0000256" key="3">
    <source>
        <dbReference type="ARBA" id="ARBA00022754"/>
    </source>
</evidence>
<dbReference type="InterPro" id="IPR002957">
    <property type="entry name" value="Keratin_I"/>
</dbReference>
<evidence type="ECO:0000256" key="6">
    <source>
        <dbReference type="ARBA" id="ARBA00038630"/>
    </source>
</evidence>
<name>A0A8S4BW72_9TELE</name>
<evidence type="ECO:0000313" key="9">
    <source>
        <dbReference type="EMBL" id="CAG6021082.1"/>
    </source>
</evidence>
<dbReference type="Proteomes" id="UP000677803">
    <property type="component" value="Unassembled WGS sequence"/>
</dbReference>
<comment type="subunit">
    <text evidence="6">Heterotetramer of two type I and two type II keratins. Keratin-18 associates with keratin-8.</text>
</comment>